<evidence type="ECO:0000313" key="4">
    <source>
        <dbReference type="Proteomes" id="UP000002029"/>
    </source>
</evidence>
<dbReference type="eggNOG" id="COG1028">
    <property type="taxonomic scope" value="Bacteria"/>
</dbReference>
<dbReference type="EMBL" id="CP001814">
    <property type="protein sequence ID" value="ACZ86587.1"/>
    <property type="molecule type" value="Genomic_DNA"/>
</dbReference>
<evidence type="ECO:0000256" key="2">
    <source>
        <dbReference type="ARBA" id="ARBA00023002"/>
    </source>
</evidence>
<gene>
    <name evidence="3" type="ordered locus">Sros_3658</name>
</gene>
<reference evidence="3 4" key="1">
    <citation type="journal article" date="2010" name="Stand. Genomic Sci.">
        <title>Complete genome sequence of Streptosporangium roseum type strain (NI 9100).</title>
        <authorList>
            <person name="Nolan M."/>
            <person name="Sikorski J."/>
            <person name="Jando M."/>
            <person name="Lucas S."/>
            <person name="Lapidus A."/>
            <person name="Glavina Del Rio T."/>
            <person name="Chen F."/>
            <person name="Tice H."/>
            <person name="Pitluck S."/>
            <person name="Cheng J.F."/>
            <person name="Chertkov O."/>
            <person name="Sims D."/>
            <person name="Meincke L."/>
            <person name="Brettin T."/>
            <person name="Han C."/>
            <person name="Detter J.C."/>
            <person name="Bruce D."/>
            <person name="Goodwin L."/>
            <person name="Land M."/>
            <person name="Hauser L."/>
            <person name="Chang Y.J."/>
            <person name="Jeffries C.D."/>
            <person name="Ivanova N."/>
            <person name="Mavromatis K."/>
            <person name="Mikhailova N."/>
            <person name="Chen A."/>
            <person name="Palaniappan K."/>
            <person name="Chain P."/>
            <person name="Rohde M."/>
            <person name="Goker M."/>
            <person name="Bristow J."/>
            <person name="Eisen J.A."/>
            <person name="Markowitz V."/>
            <person name="Hugenholtz P."/>
            <person name="Kyrpides N.C."/>
            <person name="Klenk H.P."/>
        </authorList>
    </citation>
    <scope>NUCLEOTIDE SEQUENCE [LARGE SCALE GENOMIC DNA]</scope>
    <source>
        <strain evidence="4">ATCC 12428 / DSM 43021 / JCM 3005 / NI 9100</strain>
    </source>
</reference>
<dbReference type="Proteomes" id="UP000002029">
    <property type="component" value="Chromosome"/>
</dbReference>
<dbReference type="KEGG" id="sro:Sros_3658"/>
<keyword evidence="4" id="KW-1185">Reference proteome</keyword>
<dbReference type="PANTHER" id="PTHR43943">
    <property type="entry name" value="DEHYDROGENASE/REDUCTASE (SDR FAMILY) MEMBER 4"/>
    <property type="match status" value="1"/>
</dbReference>
<dbReference type="InterPro" id="IPR036291">
    <property type="entry name" value="NAD(P)-bd_dom_sf"/>
</dbReference>
<accession>D2AS60</accession>
<sequence>MDLKLAGRVYIVGGASRGLGRATAEVLAAEGAHVVLAARTAGAAEQAAVRLPGPGRGIGLHVDLSAPETATALVTAALDTFGRLDGALVNTGGPSPGRVETITDEQWGSAFDEIFLGPVRLMRAVAGSLGPGGSILAVLSTAVRAGIPNLDISNGLRPGLAMVAKSLADQLGPRGIRVNGLLPAWIRTDRTADLGRPDLTGGVTIPENLPLRRYGEPEEFGRVAAFMLSPAASYLTGTMLAVDGGGLRAL</sequence>
<name>D2AS60_STRRD</name>
<organism evidence="3 4">
    <name type="scientific">Streptosporangium roseum (strain ATCC 12428 / DSM 43021 / JCM 3005 / KCTC 9067 / NCIMB 10171 / NRRL 2505 / NI 9100)</name>
    <dbReference type="NCBI Taxonomy" id="479432"/>
    <lineage>
        <taxon>Bacteria</taxon>
        <taxon>Bacillati</taxon>
        <taxon>Actinomycetota</taxon>
        <taxon>Actinomycetes</taxon>
        <taxon>Streptosporangiales</taxon>
        <taxon>Streptosporangiaceae</taxon>
        <taxon>Streptosporangium</taxon>
    </lineage>
</organism>
<dbReference type="Pfam" id="PF13561">
    <property type="entry name" value="adh_short_C2"/>
    <property type="match status" value="1"/>
</dbReference>
<dbReference type="SUPFAM" id="SSF51735">
    <property type="entry name" value="NAD(P)-binding Rossmann-fold domains"/>
    <property type="match status" value="1"/>
</dbReference>
<keyword evidence="2" id="KW-0560">Oxidoreductase</keyword>
<dbReference type="AlphaFoldDB" id="D2AS60"/>
<comment type="similarity">
    <text evidence="1">Belongs to the short-chain dehydrogenases/reductases (SDR) family.</text>
</comment>
<protein>
    <submittedName>
        <fullName evidence="3">Short-chain dehydrogenase/reductase SDR</fullName>
    </submittedName>
</protein>
<dbReference type="PANTHER" id="PTHR43943:SF17">
    <property type="entry name" value="3-PHENYLPROPIONATE-DIHYDRODIOL_CINNAMIC ACID-DIHYDRODIOL DEHYDROGENASE"/>
    <property type="match status" value="1"/>
</dbReference>
<dbReference type="STRING" id="479432.Sros_3658"/>
<dbReference type="RefSeq" id="WP_012890330.1">
    <property type="nucleotide sequence ID" value="NC_013595.1"/>
</dbReference>
<dbReference type="PRINTS" id="PR00081">
    <property type="entry name" value="GDHRDH"/>
</dbReference>
<dbReference type="HOGENOM" id="CLU_010194_1_2_11"/>
<dbReference type="OrthoDB" id="9804774at2"/>
<proteinExistence type="inferred from homology"/>
<dbReference type="Gene3D" id="3.40.50.720">
    <property type="entry name" value="NAD(P)-binding Rossmann-like Domain"/>
    <property type="match status" value="1"/>
</dbReference>
<dbReference type="GO" id="GO:0016491">
    <property type="term" value="F:oxidoreductase activity"/>
    <property type="evidence" value="ECO:0007669"/>
    <property type="project" value="UniProtKB-KW"/>
</dbReference>
<evidence type="ECO:0000313" key="3">
    <source>
        <dbReference type="EMBL" id="ACZ86587.1"/>
    </source>
</evidence>
<evidence type="ECO:0000256" key="1">
    <source>
        <dbReference type="ARBA" id="ARBA00006484"/>
    </source>
</evidence>
<dbReference type="InterPro" id="IPR002347">
    <property type="entry name" value="SDR_fam"/>
</dbReference>